<dbReference type="STRING" id="2903.R1FZT5"/>
<reference evidence="2" key="2">
    <citation type="submission" date="2024-10" db="UniProtKB">
        <authorList>
            <consortium name="EnsemblProtists"/>
        </authorList>
    </citation>
    <scope>IDENTIFICATION</scope>
</reference>
<dbReference type="SMART" id="SM00320">
    <property type="entry name" value="WD40"/>
    <property type="match status" value="4"/>
</dbReference>
<dbReference type="InterPro" id="IPR001680">
    <property type="entry name" value="WD40_rpt"/>
</dbReference>
<dbReference type="Proteomes" id="UP000013827">
    <property type="component" value="Unassembled WGS sequence"/>
</dbReference>
<evidence type="ECO:0000313" key="2">
    <source>
        <dbReference type="EnsemblProtists" id="EOD39019"/>
    </source>
</evidence>
<dbReference type="RefSeq" id="XP_005791448.1">
    <property type="nucleotide sequence ID" value="XM_005791391.1"/>
</dbReference>
<evidence type="ECO:0000313" key="3">
    <source>
        <dbReference type="Proteomes" id="UP000013827"/>
    </source>
</evidence>
<dbReference type="SUPFAM" id="SSF50978">
    <property type="entry name" value="WD40 repeat-like"/>
    <property type="match status" value="1"/>
</dbReference>
<dbReference type="PROSITE" id="PS50082">
    <property type="entry name" value="WD_REPEATS_2"/>
    <property type="match status" value="1"/>
</dbReference>
<dbReference type="PaxDb" id="2903-EOD39019"/>
<reference evidence="3" key="1">
    <citation type="journal article" date="2013" name="Nature">
        <title>Pan genome of the phytoplankton Emiliania underpins its global distribution.</title>
        <authorList>
            <person name="Read B.A."/>
            <person name="Kegel J."/>
            <person name="Klute M.J."/>
            <person name="Kuo A."/>
            <person name="Lefebvre S.C."/>
            <person name="Maumus F."/>
            <person name="Mayer C."/>
            <person name="Miller J."/>
            <person name="Monier A."/>
            <person name="Salamov A."/>
            <person name="Young J."/>
            <person name="Aguilar M."/>
            <person name="Claverie J.M."/>
            <person name="Frickenhaus S."/>
            <person name="Gonzalez K."/>
            <person name="Herman E.K."/>
            <person name="Lin Y.C."/>
            <person name="Napier J."/>
            <person name="Ogata H."/>
            <person name="Sarno A.F."/>
            <person name="Shmutz J."/>
            <person name="Schroeder D."/>
            <person name="de Vargas C."/>
            <person name="Verret F."/>
            <person name="von Dassow P."/>
            <person name="Valentin K."/>
            <person name="Van de Peer Y."/>
            <person name="Wheeler G."/>
            <person name="Dacks J.B."/>
            <person name="Delwiche C.F."/>
            <person name="Dyhrman S.T."/>
            <person name="Glockner G."/>
            <person name="John U."/>
            <person name="Richards T."/>
            <person name="Worden A.Z."/>
            <person name="Zhang X."/>
            <person name="Grigoriev I.V."/>
            <person name="Allen A.E."/>
            <person name="Bidle K."/>
            <person name="Borodovsky M."/>
            <person name="Bowler C."/>
            <person name="Brownlee C."/>
            <person name="Cock J.M."/>
            <person name="Elias M."/>
            <person name="Gladyshev V.N."/>
            <person name="Groth M."/>
            <person name="Guda C."/>
            <person name="Hadaegh A."/>
            <person name="Iglesias-Rodriguez M.D."/>
            <person name="Jenkins J."/>
            <person name="Jones B.M."/>
            <person name="Lawson T."/>
            <person name="Leese F."/>
            <person name="Lindquist E."/>
            <person name="Lobanov A."/>
            <person name="Lomsadze A."/>
            <person name="Malik S.B."/>
            <person name="Marsh M.E."/>
            <person name="Mackinder L."/>
            <person name="Mock T."/>
            <person name="Mueller-Roeber B."/>
            <person name="Pagarete A."/>
            <person name="Parker M."/>
            <person name="Probert I."/>
            <person name="Quesneville H."/>
            <person name="Raines C."/>
            <person name="Rensing S.A."/>
            <person name="Riano-Pachon D.M."/>
            <person name="Richier S."/>
            <person name="Rokitta S."/>
            <person name="Shiraiwa Y."/>
            <person name="Soanes D.M."/>
            <person name="van der Giezen M."/>
            <person name="Wahlund T.M."/>
            <person name="Williams B."/>
            <person name="Wilson W."/>
            <person name="Wolfe G."/>
            <person name="Wurch L.L."/>
        </authorList>
    </citation>
    <scope>NUCLEOTIDE SEQUENCE</scope>
</reference>
<evidence type="ECO:0000256" key="1">
    <source>
        <dbReference type="PROSITE-ProRule" id="PRU00221"/>
    </source>
</evidence>
<feature type="repeat" description="WD" evidence="1">
    <location>
        <begin position="164"/>
        <end position="195"/>
    </location>
</feature>
<dbReference type="InterPro" id="IPR045182">
    <property type="entry name" value="JINGUBANG-like"/>
</dbReference>
<keyword evidence="3" id="KW-1185">Reference proteome</keyword>
<dbReference type="EnsemblProtists" id="EOD39019">
    <property type="protein sequence ID" value="EOD39019"/>
    <property type="gene ID" value="EMIHUDRAFT_223870"/>
</dbReference>
<dbReference type="PANTHER" id="PTHR22844:SF387">
    <property type="entry name" value="F3I6.5 PROTEIN"/>
    <property type="match status" value="1"/>
</dbReference>
<keyword evidence="1" id="KW-0853">WD repeat</keyword>
<dbReference type="InterPro" id="IPR036322">
    <property type="entry name" value="WD40_repeat_dom_sf"/>
</dbReference>
<dbReference type="GeneID" id="17284290"/>
<dbReference type="HOGENOM" id="CLU_935169_0_0_1"/>
<protein>
    <submittedName>
        <fullName evidence="2">Uncharacterized protein</fullName>
    </submittedName>
</protein>
<organism evidence="2 3">
    <name type="scientific">Emiliania huxleyi (strain CCMP1516)</name>
    <dbReference type="NCBI Taxonomy" id="280463"/>
    <lineage>
        <taxon>Eukaryota</taxon>
        <taxon>Haptista</taxon>
        <taxon>Haptophyta</taxon>
        <taxon>Prymnesiophyceae</taxon>
        <taxon>Isochrysidales</taxon>
        <taxon>Noelaerhabdaceae</taxon>
        <taxon>Emiliania</taxon>
    </lineage>
</organism>
<dbReference type="AlphaFoldDB" id="A0A0D3KTD4"/>
<dbReference type="Gene3D" id="2.130.10.10">
    <property type="entry name" value="YVTN repeat-like/Quinoprotein amine dehydrogenase"/>
    <property type="match status" value="1"/>
</dbReference>
<dbReference type="Pfam" id="PF00400">
    <property type="entry name" value="WD40"/>
    <property type="match status" value="2"/>
</dbReference>
<dbReference type="InterPro" id="IPR015943">
    <property type="entry name" value="WD40/YVTN_repeat-like_dom_sf"/>
</dbReference>
<sequence length="298" mass="30194">MLLRLAHTTSGAAHDGRSVLALAAAQLGSSSLFASAGHSADIRLWRATAAGIEPSGEIRPGGGSVFSLEASPLPGGDCLLLAGSFSRVVFAWRLREEPGGGTAVTPLWQSAQHTGWDEEQVRSKDILCLAASTGGALAAGSVDGRVRCWRVGSNGVPTGVPVRWAAHAGRVSCVRFTPGGGGLLTAGLDGAVKRWAHACSPGGARLLSQSALLPRVHSLALAGGHVHAGVEGEVVSLEGESLSEVGRVALPPREAGAEAEASGAPRVTALATGRGLHGALLAGDSSGRLHLLVPRVRE</sequence>
<proteinExistence type="predicted"/>
<name>A0A0D3KTD4_EMIH1</name>
<accession>A0A0D3KTD4</accession>
<dbReference type="PANTHER" id="PTHR22844">
    <property type="entry name" value="F-BOX AND WD40 DOMAIN PROTEIN"/>
    <property type="match status" value="1"/>
</dbReference>
<dbReference type="KEGG" id="ehx:EMIHUDRAFT_223870"/>
<dbReference type="PROSITE" id="PS50294">
    <property type="entry name" value="WD_REPEATS_REGION"/>
    <property type="match status" value="1"/>
</dbReference>